<dbReference type="CDD" id="cd02440">
    <property type="entry name" value="AdoMet_MTases"/>
    <property type="match status" value="1"/>
</dbReference>
<protein>
    <submittedName>
        <fullName evidence="2">Class I SAM-dependent methyltransferase</fullName>
    </submittedName>
</protein>
<dbReference type="Pfam" id="PF08241">
    <property type="entry name" value="Methyltransf_11"/>
    <property type="match status" value="1"/>
</dbReference>
<dbReference type="Gene3D" id="3.40.50.150">
    <property type="entry name" value="Vaccinia Virus protein VP39"/>
    <property type="match status" value="1"/>
</dbReference>
<name>A0A9X2LLJ8_9ACTN</name>
<sequence length="283" mass="31894">MDPEAYMAENRRQWEAWTPLKAASAFYGLDDFRRGGMRIRRLEVEEVGDVSGLSLLHLQSHVGLDTLSWARLGARVTGVDFSAEGTATARSLARDVAPSARFLCANVYDLPRHLDETFDLVYTSHGVLGWLPDLRRWAAVVARFTAPGGRFYLFESHPTAWLFDNRTDSRELAVRYPYFGSGEPLRWRYRSPLAAPEAEADGWEFSWGHALGDIVNALLEAGLVIEFLHEWPFVAWPMFPFLEERDDGWWHLPAGVPAVPLSFSLLARKPAPRPGRGAGRDVL</sequence>
<dbReference type="PANTHER" id="PTHR43464">
    <property type="entry name" value="METHYLTRANSFERASE"/>
    <property type="match status" value="1"/>
</dbReference>
<keyword evidence="2" id="KW-0489">Methyltransferase</keyword>
<dbReference type="GO" id="GO:0008757">
    <property type="term" value="F:S-adenosylmethionine-dependent methyltransferase activity"/>
    <property type="evidence" value="ECO:0007669"/>
    <property type="project" value="InterPro"/>
</dbReference>
<evidence type="ECO:0000313" key="3">
    <source>
        <dbReference type="Proteomes" id="UP001142374"/>
    </source>
</evidence>
<keyword evidence="2" id="KW-0808">Transferase</keyword>
<evidence type="ECO:0000259" key="1">
    <source>
        <dbReference type="Pfam" id="PF08241"/>
    </source>
</evidence>
<dbReference type="PANTHER" id="PTHR43464:SF82">
    <property type="entry name" value="METHYLTRANSFERASE DOMAIN-CONTAINING PROTEIN"/>
    <property type="match status" value="1"/>
</dbReference>
<comment type="caution">
    <text evidence="2">The sequence shown here is derived from an EMBL/GenBank/DDBJ whole genome shotgun (WGS) entry which is preliminary data.</text>
</comment>
<reference evidence="2" key="1">
    <citation type="submission" date="2022-06" db="EMBL/GenBank/DDBJ databases">
        <title>WGS of actinobacteria.</title>
        <authorList>
            <person name="Thawai C."/>
        </authorList>
    </citation>
    <scope>NUCLEOTIDE SEQUENCE</scope>
    <source>
        <strain evidence="2">AA8</strain>
    </source>
</reference>
<organism evidence="2 3">
    <name type="scientific">Streptomyces telluris</name>
    <dbReference type="NCBI Taxonomy" id="2720021"/>
    <lineage>
        <taxon>Bacteria</taxon>
        <taxon>Bacillati</taxon>
        <taxon>Actinomycetota</taxon>
        <taxon>Actinomycetes</taxon>
        <taxon>Kitasatosporales</taxon>
        <taxon>Streptomycetaceae</taxon>
        <taxon>Streptomyces</taxon>
    </lineage>
</organism>
<proteinExistence type="predicted"/>
<evidence type="ECO:0000313" key="2">
    <source>
        <dbReference type="EMBL" id="MCQ8773358.1"/>
    </source>
</evidence>
<dbReference type="RefSeq" id="WP_168093841.1">
    <property type="nucleotide sequence ID" value="NZ_JAATER010000182.1"/>
</dbReference>
<dbReference type="SUPFAM" id="SSF53335">
    <property type="entry name" value="S-adenosyl-L-methionine-dependent methyltransferases"/>
    <property type="match status" value="1"/>
</dbReference>
<feature type="domain" description="Methyltransferase type 11" evidence="1">
    <location>
        <begin position="62"/>
        <end position="153"/>
    </location>
</feature>
<dbReference type="InterPro" id="IPR013216">
    <property type="entry name" value="Methyltransf_11"/>
</dbReference>
<dbReference type="Proteomes" id="UP001142374">
    <property type="component" value="Unassembled WGS sequence"/>
</dbReference>
<accession>A0A9X2LLJ8</accession>
<dbReference type="EMBL" id="JANIID010000029">
    <property type="protein sequence ID" value="MCQ8773358.1"/>
    <property type="molecule type" value="Genomic_DNA"/>
</dbReference>
<gene>
    <name evidence="2" type="ORF">NQU55_26900</name>
</gene>
<dbReference type="AlphaFoldDB" id="A0A9X2LLJ8"/>
<dbReference type="GO" id="GO:0032259">
    <property type="term" value="P:methylation"/>
    <property type="evidence" value="ECO:0007669"/>
    <property type="project" value="UniProtKB-KW"/>
</dbReference>
<keyword evidence="3" id="KW-1185">Reference proteome</keyword>
<dbReference type="InterPro" id="IPR029063">
    <property type="entry name" value="SAM-dependent_MTases_sf"/>
</dbReference>